<evidence type="ECO:0000256" key="6">
    <source>
        <dbReference type="ARBA" id="ARBA00022695"/>
    </source>
</evidence>
<keyword evidence="11" id="KW-0378">Hydrolase</keyword>
<keyword evidence="9 20" id="KW-0479">Metal-binding</keyword>
<evidence type="ECO:0000256" key="12">
    <source>
        <dbReference type="ARBA" id="ARBA00022833"/>
    </source>
</evidence>
<evidence type="ECO:0000256" key="21">
    <source>
        <dbReference type="SAM" id="MobiDB-lite"/>
    </source>
</evidence>
<comment type="cofactor">
    <cofactor evidence="1 20">
        <name>[4Fe-4S] cluster</name>
        <dbReference type="ChEBI" id="CHEBI:49883"/>
    </cofactor>
</comment>
<evidence type="ECO:0000256" key="1">
    <source>
        <dbReference type="ARBA" id="ARBA00001966"/>
    </source>
</evidence>
<evidence type="ECO:0000256" key="11">
    <source>
        <dbReference type="ARBA" id="ARBA00022801"/>
    </source>
</evidence>
<dbReference type="GO" id="GO:0043625">
    <property type="term" value="C:delta DNA polymerase complex"/>
    <property type="evidence" value="ECO:0007669"/>
    <property type="project" value="UniProtKB-ARBA"/>
</dbReference>
<dbReference type="Pfam" id="PF14260">
    <property type="entry name" value="zf-C4pol"/>
    <property type="match status" value="1"/>
</dbReference>
<accession>V5YTC0</accession>
<keyword evidence="16 20" id="KW-0411">Iron-sulfur</keyword>
<dbReference type="Gene3D" id="3.30.420.10">
    <property type="entry name" value="Ribonuclease H-like superfamily/Ribonuclease H"/>
    <property type="match status" value="1"/>
</dbReference>
<dbReference type="EMBL" id="AB811980">
    <property type="protein sequence ID" value="BAO20825.1"/>
    <property type="molecule type" value="mRNA"/>
</dbReference>
<evidence type="ECO:0000259" key="23">
    <source>
        <dbReference type="Pfam" id="PF03104"/>
    </source>
</evidence>
<keyword evidence="17 20" id="KW-0238">DNA-binding</keyword>
<dbReference type="Gene3D" id="3.90.1600.10">
    <property type="entry name" value="Palm domain of DNA polymerase"/>
    <property type="match status" value="1"/>
</dbReference>
<evidence type="ECO:0000256" key="10">
    <source>
        <dbReference type="ARBA" id="ARBA00022771"/>
    </source>
</evidence>
<feature type="domain" description="DNA polymerase delta/zeta catalytic subunit N-terminal" evidence="25">
    <location>
        <begin position="145"/>
        <end position="222"/>
    </location>
</feature>
<dbReference type="Pfam" id="PF24055">
    <property type="entry name" value="POL3_N"/>
    <property type="match status" value="1"/>
</dbReference>
<keyword evidence="14 20" id="KW-0239">DNA-directed DNA polymerase</keyword>
<dbReference type="PANTHER" id="PTHR10322:SF23">
    <property type="entry name" value="DNA POLYMERASE DELTA CATALYTIC SUBUNIT"/>
    <property type="match status" value="1"/>
</dbReference>
<reference evidence="26" key="1">
    <citation type="journal article" date="2013" name="BMC Evol. Biol.">
        <title>Molecular phylogenetic analyses support the monophyly of Hexapoda and suggest the paraphyly of Entognatha.</title>
        <authorList>
            <person name="Sasaki G."/>
            <person name="Ishiwata K."/>
            <person name="Machida R."/>
            <person name="Miyata T."/>
            <person name="Su Z.-H."/>
        </authorList>
    </citation>
    <scope>NUCLEOTIDE SEQUENCE</scope>
    <source>
        <strain evidence="26">12</strain>
    </source>
</reference>
<dbReference type="Gene3D" id="1.10.287.690">
    <property type="entry name" value="Helix hairpin bin"/>
    <property type="match status" value="1"/>
</dbReference>
<dbReference type="SMART" id="SM00486">
    <property type="entry name" value="POLBc"/>
    <property type="match status" value="1"/>
</dbReference>
<dbReference type="GO" id="GO:0003887">
    <property type="term" value="F:DNA-directed DNA polymerase activity"/>
    <property type="evidence" value="ECO:0007669"/>
    <property type="project" value="UniProtKB-KW"/>
</dbReference>
<keyword evidence="5 20" id="KW-0808">Transferase</keyword>
<evidence type="ECO:0000256" key="3">
    <source>
        <dbReference type="ARBA" id="ARBA00005755"/>
    </source>
</evidence>
<evidence type="ECO:0000256" key="18">
    <source>
        <dbReference type="ARBA" id="ARBA00023242"/>
    </source>
</evidence>
<keyword evidence="13" id="KW-0269">Exonuclease</keyword>
<dbReference type="PANTHER" id="PTHR10322">
    <property type="entry name" value="DNA POLYMERASE CATALYTIC SUBUNIT"/>
    <property type="match status" value="1"/>
</dbReference>
<dbReference type="InterPro" id="IPR017964">
    <property type="entry name" value="DNA-dir_DNA_pol_B_CS"/>
</dbReference>
<feature type="compositionally biased region" description="Acidic residues" evidence="21">
    <location>
        <begin position="38"/>
        <end position="55"/>
    </location>
</feature>
<dbReference type="CDD" id="cd05777">
    <property type="entry name" value="DNA_polB_delta_exo"/>
    <property type="match status" value="1"/>
</dbReference>
<evidence type="ECO:0000256" key="14">
    <source>
        <dbReference type="ARBA" id="ARBA00022932"/>
    </source>
</evidence>
<evidence type="ECO:0000256" key="2">
    <source>
        <dbReference type="ARBA" id="ARBA00004123"/>
    </source>
</evidence>
<dbReference type="GO" id="GO:0045004">
    <property type="term" value="P:DNA replication proofreading"/>
    <property type="evidence" value="ECO:0007669"/>
    <property type="project" value="TreeGrafter"/>
</dbReference>
<dbReference type="GO" id="GO:0051539">
    <property type="term" value="F:4 iron, 4 sulfur cluster binding"/>
    <property type="evidence" value="ECO:0007669"/>
    <property type="project" value="UniProtKB-KW"/>
</dbReference>
<dbReference type="GO" id="GO:0008270">
    <property type="term" value="F:zinc ion binding"/>
    <property type="evidence" value="ECO:0007669"/>
    <property type="project" value="UniProtKB-KW"/>
</dbReference>
<evidence type="ECO:0000256" key="20">
    <source>
        <dbReference type="RuleBase" id="RU000442"/>
    </source>
</evidence>
<evidence type="ECO:0000256" key="16">
    <source>
        <dbReference type="ARBA" id="ARBA00023014"/>
    </source>
</evidence>
<keyword evidence="12 20" id="KW-0862">Zinc</keyword>
<evidence type="ECO:0000256" key="17">
    <source>
        <dbReference type="ARBA" id="ARBA00023125"/>
    </source>
</evidence>
<dbReference type="EC" id="2.7.7.7" evidence="20"/>
<dbReference type="InterPro" id="IPR025687">
    <property type="entry name" value="Znf-C4pol"/>
</dbReference>
<dbReference type="GO" id="GO:0006287">
    <property type="term" value="P:base-excision repair, gap-filling"/>
    <property type="evidence" value="ECO:0007669"/>
    <property type="project" value="TreeGrafter"/>
</dbReference>
<dbReference type="InterPro" id="IPR006134">
    <property type="entry name" value="DNA-dir_DNA_pol_B_multi_dom"/>
</dbReference>
<dbReference type="InterPro" id="IPR056435">
    <property type="entry name" value="DPOD/Z_N"/>
</dbReference>
<evidence type="ECO:0000256" key="13">
    <source>
        <dbReference type="ARBA" id="ARBA00022839"/>
    </source>
</evidence>
<feature type="compositionally biased region" description="Gly residues" evidence="21">
    <location>
        <begin position="1"/>
        <end position="16"/>
    </location>
</feature>
<dbReference type="GO" id="GO:0006297">
    <property type="term" value="P:nucleotide-excision repair, DNA gap filling"/>
    <property type="evidence" value="ECO:0007669"/>
    <property type="project" value="TreeGrafter"/>
</dbReference>
<dbReference type="FunFam" id="3.30.342.10:FF:000003">
    <property type="entry name" value="DNA polymerase"/>
    <property type="match status" value="1"/>
</dbReference>
<dbReference type="InterPro" id="IPR050240">
    <property type="entry name" value="DNA_pol_type-B"/>
</dbReference>
<dbReference type="SUPFAM" id="SSF56672">
    <property type="entry name" value="DNA/RNA polymerases"/>
    <property type="match status" value="1"/>
</dbReference>
<evidence type="ECO:0000256" key="7">
    <source>
        <dbReference type="ARBA" id="ARBA00022705"/>
    </source>
</evidence>
<dbReference type="InterPro" id="IPR012337">
    <property type="entry name" value="RNaseH-like_sf"/>
</dbReference>
<evidence type="ECO:0000256" key="9">
    <source>
        <dbReference type="ARBA" id="ARBA00022723"/>
    </source>
</evidence>
<evidence type="ECO:0000313" key="26">
    <source>
        <dbReference type="EMBL" id="BAO20825.1"/>
    </source>
</evidence>
<dbReference type="FunFam" id="1.10.132.60:FF:000001">
    <property type="entry name" value="DNA polymerase"/>
    <property type="match status" value="1"/>
</dbReference>
<dbReference type="GO" id="GO:0003677">
    <property type="term" value="F:DNA binding"/>
    <property type="evidence" value="ECO:0007669"/>
    <property type="project" value="UniProtKB-KW"/>
</dbReference>
<dbReference type="InterPro" id="IPR043502">
    <property type="entry name" value="DNA/RNA_pol_sf"/>
</dbReference>
<dbReference type="FunFam" id="1.10.287.690:FF:000001">
    <property type="entry name" value="DNA polymerase"/>
    <property type="match status" value="1"/>
</dbReference>
<evidence type="ECO:0000256" key="19">
    <source>
        <dbReference type="ARBA" id="ARBA00049244"/>
    </source>
</evidence>
<comment type="similarity">
    <text evidence="3 20">Belongs to the DNA polymerase type-B family.</text>
</comment>
<keyword evidence="8" id="KW-0540">Nuclease</keyword>
<keyword evidence="15 20" id="KW-0408">Iron</keyword>
<dbReference type="Pfam" id="PF00136">
    <property type="entry name" value="DNA_pol_B"/>
    <property type="match status" value="1"/>
</dbReference>
<dbReference type="AlphaFoldDB" id="V5YTC0"/>
<protein>
    <recommendedName>
        <fullName evidence="20">DNA polymerase</fullName>
        <ecNumber evidence="20">2.7.7.7</ecNumber>
    </recommendedName>
</protein>
<proteinExistence type="evidence at transcript level"/>
<keyword evidence="4 20" id="KW-0004">4Fe-4S</keyword>
<dbReference type="GO" id="GO:0000166">
    <property type="term" value="F:nucleotide binding"/>
    <property type="evidence" value="ECO:0007669"/>
    <property type="project" value="InterPro"/>
</dbReference>
<dbReference type="InterPro" id="IPR023211">
    <property type="entry name" value="DNA_pol_palm_dom_sf"/>
</dbReference>
<dbReference type="InterPro" id="IPR006172">
    <property type="entry name" value="DNA-dir_DNA_pol_B"/>
</dbReference>
<gene>
    <name evidence="26" type="primary">DPD1</name>
</gene>
<sequence>MSGYRGRGGRGGGWSGAGKKNSGAGSGGPAIKKFRGGDEDEDEMFEDLFDEDDDMGAGGGGQAQMEQEELGLDVEKERAKSWRRPQPAPHDPSSQALIFQQIEIDFYIANHPLVGMPGASTGPVPVMRMFGINKEGNSVCCYVHGFHPYFYVPAPPNFSEKNLADFRVSLNQAILNDMKNNKDNVGQAVLDVMLENKSSIYGFQGNKMIPFIKITLAVPKLIAPAKRLLEKREVNFSNFNNISYAAFESNIDFEIRFMADTKVVGCNWIELPPKKHQIRRDSGCGSRCQIEVDVAWNNFISHEPEGEWSDIAPFRILSFDIECAGRKGIFPEPEKDPVIQIANMVIKQGEPEPFIRNVFTLNTCASIVGSDVISYDSEVTLLESWAEFVREADPDIITGYNINNFDFPYLINRAKHLNAKTFPFLGRVKNIKSNIRETIMQSKQMGKRENKVINIEGRVQLDLLLILVRDYKLRSYTLNAVSYHFLQEQKEDVHHSIITDLQNGNAQTRRRLAVYCLKDAYLPIRLLDKLMCVINYMEMARVTGVPLSYLQTRGQQIKVISQLLRKAMEQDLLIPTMSHQAGEENFEGATVIEPKRGYYDMPVATLDFSSLYPSIMMAHNLCYTSLIKANVASQMPNDQYICTPSGNYFVKASVRKGLLPEILESLLSARKRAKNELKNETDPFKMKVLDGRQLALKISANSVYGFTGAQVGKLPCLEISQSVTAFGRKMIEFTKNEVEQRYTIDNGYEFSAEVIYGDTDSVMVKFGVATVAEAMKLGQEAAEFVSEKFIKPIKLEFEKVYHPYLLINKKRYAGLYFTRPDKHDKMDCKGIETVRRDNCTLVARLMNECLQKILIDRNPNGAMDYAKQVISDLLCNRVDISQLVITKELTKTDKDYTNKIAHVELANKMRKRDAGSAPKLGDRVPYVIIAAAKGTPAYAKAEDPIYVLENNIPIDAQYYLTNMLAKPLLRIFEPIWGDTKAESTLLRGEHTLTKTVVTSKVGALTGFTKKKATCIGCKVPLAKETDAVCVHCKTRESAIYQKRISQFSVLEERFSRLWTQCQRCQGSLHEEVLCTSSDCPIFYMRKKIQIELSEQDKVLQRFGNPAW</sequence>
<dbReference type="PROSITE" id="PS00116">
    <property type="entry name" value="DNA_POLYMERASE_B"/>
    <property type="match status" value="1"/>
</dbReference>
<evidence type="ECO:0000256" key="4">
    <source>
        <dbReference type="ARBA" id="ARBA00022485"/>
    </source>
</evidence>
<feature type="domain" description="DNA-directed DNA polymerase family B exonuclease" evidence="23">
    <location>
        <begin position="246"/>
        <end position="481"/>
    </location>
</feature>
<evidence type="ECO:0000256" key="5">
    <source>
        <dbReference type="ARBA" id="ARBA00022679"/>
    </source>
</evidence>
<feature type="domain" description="DNA-directed DNA polymerase family B multifunctional" evidence="22">
    <location>
        <begin position="545"/>
        <end position="975"/>
    </location>
</feature>
<organism evidence="26">
    <name type="scientific">Cyclops vicinus</name>
    <dbReference type="NCBI Taxonomy" id="1314695"/>
    <lineage>
        <taxon>Eukaryota</taxon>
        <taxon>Metazoa</taxon>
        <taxon>Ecdysozoa</taxon>
        <taxon>Arthropoda</taxon>
        <taxon>Crustacea</taxon>
        <taxon>Multicrustacea</taxon>
        <taxon>Hexanauplia</taxon>
        <taxon>Copepoda</taxon>
        <taxon>Cyclopoida</taxon>
        <taxon>Cyclopidae</taxon>
        <taxon>Cyclops</taxon>
    </lineage>
</organism>
<dbReference type="FunFam" id="3.30.420.10:FF:000351">
    <property type="entry name" value="DNA polymerase"/>
    <property type="match status" value="1"/>
</dbReference>
<dbReference type="InterPro" id="IPR006133">
    <property type="entry name" value="DNA-dir_DNA_pol_B_exonuc"/>
</dbReference>
<dbReference type="CDD" id="cd05533">
    <property type="entry name" value="POLBc_delta"/>
    <property type="match status" value="1"/>
</dbReference>
<evidence type="ECO:0000259" key="24">
    <source>
        <dbReference type="Pfam" id="PF14260"/>
    </source>
</evidence>
<evidence type="ECO:0000256" key="15">
    <source>
        <dbReference type="ARBA" id="ARBA00023004"/>
    </source>
</evidence>
<name>V5YTC0_9MAXI</name>
<dbReference type="GO" id="GO:0008296">
    <property type="term" value="F:3'-5'-DNA exonuclease activity"/>
    <property type="evidence" value="ECO:0007669"/>
    <property type="project" value="TreeGrafter"/>
</dbReference>
<feature type="region of interest" description="Disordered" evidence="21">
    <location>
        <begin position="1"/>
        <end position="65"/>
    </location>
</feature>
<dbReference type="Pfam" id="PF03104">
    <property type="entry name" value="DNA_pol_B_exo1"/>
    <property type="match status" value="1"/>
</dbReference>
<comment type="catalytic activity">
    <reaction evidence="19 20">
        <text>DNA(n) + a 2'-deoxyribonucleoside 5'-triphosphate = DNA(n+1) + diphosphate</text>
        <dbReference type="Rhea" id="RHEA:22508"/>
        <dbReference type="Rhea" id="RHEA-COMP:17339"/>
        <dbReference type="Rhea" id="RHEA-COMP:17340"/>
        <dbReference type="ChEBI" id="CHEBI:33019"/>
        <dbReference type="ChEBI" id="CHEBI:61560"/>
        <dbReference type="ChEBI" id="CHEBI:173112"/>
        <dbReference type="EC" id="2.7.7.7"/>
    </reaction>
</comment>
<dbReference type="Gene3D" id="1.10.132.60">
    <property type="entry name" value="DNA polymerase family B, C-terminal domain"/>
    <property type="match status" value="1"/>
</dbReference>
<keyword evidence="7 20" id="KW-0235">DNA replication</keyword>
<evidence type="ECO:0000256" key="8">
    <source>
        <dbReference type="ARBA" id="ARBA00022722"/>
    </source>
</evidence>
<dbReference type="InterPro" id="IPR036397">
    <property type="entry name" value="RNaseH_sf"/>
</dbReference>
<evidence type="ECO:0000259" key="25">
    <source>
        <dbReference type="Pfam" id="PF24055"/>
    </source>
</evidence>
<keyword evidence="18 20" id="KW-0539">Nucleus</keyword>
<comment type="subcellular location">
    <subcellularLocation>
        <location evidence="2 20">Nucleus</location>
    </subcellularLocation>
</comment>
<evidence type="ECO:0000259" key="22">
    <source>
        <dbReference type="Pfam" id="PF00136"/>
    </source>
</evidence>
<dbReference type="InterPro" id="IPR042087">
    <property type="entry name" value="DNA_pol_B_thumb"/>
</dbReference>
<dbReference type="SUPFAM" id="SSF53098">
    <property type="entry name" value="Ribonuclease H-like"/>
    <property type="match status" value="1"/>
</dbReference>
<keyword evidence="10 20" id="KW-0863">Zinc-finger</keyword>
<keyword evidence="6 20" id="KW-0548">Nucleotidyltransferase</keyword>
<feature type="domain" description="C4-type zinc-finger of DNA polymerase delta" evidence="24">
    <location>
        <begin position="1014"/>
        <end position="1085"/>
    </location>
</feature>
<dbReference type="PRINTS" id="PR00106">
    <property type="entry name" value="DNAPOLB"/>
</dbReference>
<dbReference type="Gene3D" id="2.40.50.730">
    <property type="match status" value="2"/>
</dbReference>
<dbReference type="NCBIfam" id="TIGR00592">
    <property type="entry name" value="pol2"/>
    <property type="match status" value="1"/>
</dbReference>